<dbReference type="PANTHER" id="PTHR47964">
    <property type="entry name" value="ATP-DEPENDENT DNA HELICASE HOMOLOG RECG, CHLOROPLASTIC"/>
    <property type="match status" value="1"/>
</dbReference>
<dbReference type="PANTHER" id="PTHR47964:SF1">
    <property type="entry name" value="ATP-DEPENDENT DNA HELICASE HOMOLOG RECG, CHLOROPLASTIC"/>
    <property type="match status" value="1"/>
</dbReference>
<dbReference type="SMART" id="SM01058">
    <property type="entry name" value="CarD_TRCF"/>
    <property type="match status" value="1"/>
</dbReference>
<dbReference type="Pfam" id="PF00271">
    <property type="entry name" value="Helicase_C"/>
    <property type="match status" value="1"/>
</dbReference>
<feature type="domain" description="Helicase C-terminal" evidence="11">
    <location>
        <begin position="730"/>
        <end position="882"/>
    </location>
</feature>
<dbReference type="InterPro" id="IPR005118">
    <property type="entry name" value="TRCF_C"/>
</dbReference>
<dbReference type="InterPro" id="IPR027417">
    <property type="entry name" value="P-loop_NTPase"/>
</dbReference>
<evidence type="ECO:0000313" key="12">
    <source>
        <dbReference type="EMBL" id="OGB74548.1"/>
    </source>
</evidence>
<dbReference type="Gene3D" id="3.30.2060.10">
    <property type="entry name" value="Penicillin-binding protein 1b domain"/>
    <property type="match status" value="1"/>
</dbReference>
<dbReference type="GO" id="GO:0003678">
    <property type="term" value="F:DNA helicase activity"/>
    <property type="evidence" value="ECO:0007669"/>
    <property type="project" value="TreeGrafter"/>
</dbReference>
<dbReference type="Pfam" id="PF03461">
    <property type="entry name" value="TRCF"/>
    <property type="match status" value="1"/>
</dbReference>
<evidence type="ECO:0000256" key="2">
    <source>
        <dbReference type="ARBA" id="ARBA00022741"/>
    </source>
</evidence>
<keyword evidence="1 9" id="KW-0963">Cytoplasm</keyword>
<proteinExistence type="inferred from homology"/>
<dbReference type="InterPro" id="IPR041471">
    <property type="entry name" value="UvrB_inter"/>
</dbReference>
<evidence type="ECO:0000256" key="6">
    <source>
        <dbReference type="ARBA" id="ARBA00022840"/>
    </source>
</evidence>
<dbReference type="Proteomes" id="UP000176651">
    <property type="component" value="Unassembled WGS sequence"/>
</dbReference>
<dbReference type="GO" id="GO:0016787">
    <property type="term" value="F:hydrolase activity"/>
    <property type="evidence" value="ECO:0007669"/>
    <property type="project" value="UniProtKB-KW"/>
</dbReference>
<evidence type="ECO:0000259" key="10">
    <source>
        <dbReference type="PROSITE" id="PS51192"/>
    </source>
</evidence>
<dbReference type="GO" id="GO:0003684">
    <property type="term" value="F:damaged DNA binding"/>
    <property type="evidence" value="ECO:0007669"/>
    <property type="project" value="InterPro"/>
</dbReference>
<dbReference type="Pfam" id="PF17757">
    <property type="entry name" value="UvrB_inter"/>
    <property type="match status" value="1"/>
</dbReference>
<evidence type="ECO:0000256" key="3">
    <source>
        <dbReference type="ARBA" id="ARBA00022763"/>
    </source>
</evidence>
<dbReference type="InterPro" id="IPR011545">
    <property type="entry name" value="DEAD/DEAH_box_helicase_dom"/>
</dbReference>
<dbReference type="EC" id="3.6.4.-" evidence="9"/>
<evidence type="ECO:0000256" key="1">
    <source>
        <dbReference type="ARBA" id="ARBA00022490"/>
    </source>
</evidence>
<accession>A0A1F4NTB4</accession>
<evidence type="ECO:0000256" key="4">
    <source>
        <dbReference type="ARBA" id="ARBA00022801"/>
    </source>
</evidence>
<comment type="function">
    <text evidence="9">Couples transcription and DNA repair by recognizing RNA polymerase (RNAP) stalled at DNA lesions. Mediates ATP-dependent release of RNAP and its truncated transcript from the DNA, and recruitment of nucleotide excision repair machinery to the damaged site.</text>
</comment>
<dbReference type="InterPro" id="IPR037235">
    <property type="entry name" value="TRCF-like_C_D7"/>
</dbReference>
<dbReference type="HAMAP" id="MF_00969">
    <property type="entry name" value="TRCF"/>
    <property type="match status" value="1"/>
</dbReference>
<comment type="subcellular location">
    <subcellularLocation>
        <location evidence="9">Cytoplasm</location>
    </subcellularLocation>
</comment>
<evidence type="ECO:0000256" key="9">
    <source>
        <dbReference type="HAMAP-Rule" id="MF_00969"/>
    </source>
</evidence>
<dbReference type="GO" id="GO:0005737">
    <property type="term" value="C:cytoplasm"/>
    <property type="evidence" value="ECO:0007669"/>
    <property type="project" value="UniProtKB-SubCell"/>
</dbReference>
<dbReference type="EMBL" id="META01000001">
    <property type="protein sequence ID" value="OGB74548.1"/>
    <property type="molecule type" value="Genomic_DNA"/>
</dbReference>
<keyword evidence="3 9" id="KW-0227">DNA damage</keyword>
<evidence type="ECO:0000259" key="11">
    <source>
        <dbReference type="PROSITE" id="PS51194"/>
    </source>
</evidence>
<dbReference type="Gene3D" id="2.40.10.170">
    <property type="match status" value="1"/>
</dbReference>
<dbReference type="PROSITE" id="PS51192">
    <property type="entry name" value="HELICASE_ATP_BIND_1"/>
    <property type="match status" value="1"/>
</dbReference>
<dbReference type="AlphaFoldDB" id="A0A1F4NTB4"/>
<dbReference type="SMART" id="SM00487">
    <property type="entry name" value="DEXDc"/>
    <property type="match status" value="1"/>
</dbReference>
<name>A0A1F4NTB4_UNCK3</name>
<feature type="domain" description="Helicase ATP-binding" evidence="10">
    <location>
        <begin position="547"/>
        <end position="708"/>
    </location>
</feature>
<dbReference type="Pfam" id="PF02559">
    <property type="entry name" value="CarD_TRCF_RID"/>
    <property type="match status" value="1"/>
</dbReference>
<dbReference type="Pfam" id="PF00270">
    <property type="entry name" value="DEAD"/>
    <property type="match status" value="1"/>
</dbReference>
<evidence type="ECO:0000313" key="13">
    <source>
        <dbReference type="Proteomes" id="UP000176651"/>
    </source>
</evidence>
<dbReference type="SUPFAM" id="SSF52540">
    <property type="entry name" value="P-loop containing nucleoside triphosphate hydrolases"/>
    <property type="match status" value="3"/>
</dbReference>
<comment type="caution">
    <text evidence="12">The sequence shown here is derived from an EMBL/GenBank/DDBJ whole genome shotgun (WGS) entry which is preliminary data.</text>
</comment>
<comment type="similarity">
    <text evidence="9">In the C-terminal section; belongs to the helicase family. RecG subfamily.</text>
</comment>
<keyword evidence="8 9" id="KW-0234">DNA repair</keyword>
<dbReference type="GO" id="GO:0005524">
    <property type="term" value="F:ATP binding"/>
    <property type="evidence" value="ECO:0007669"/>
    <property type="project" value="UniProtKB-UniRule"/>
</dbReference>
<gene>
    <name evidence="9" type="primary">mfd</name>
    <name evidence="12" type="ORF">A2V68_03025</name>
</gene>
<comment type="similarity">
    <text evidence="9">In the N-terminal section; belongs to the UvrB family.</text>
</comment>
<dbReference type="GO" id="GO:0006355">
    <property type="term" value="P:regulation of DNA-templated transcription"/>
    <property type="evidence" value="ECO:0007669"/>
    <property type="project" value="UniProtKB-UniRule"/>
</dbReference>
<dbReference type="SMART" id="SM00982">
    <property type="entry name" value="TRCF"/>
    <property type="match status" value="1"/>
</dbReference>
<dbReference type="STRING" id="1798535.A2V68_03025"/>
<dbReference type="SUPFAM" id="SSF143517">
    <property type="entry name" value="TRCF domain-like"/>
    <property type="match status" value="1"/>
</dbReference>
<dbReference type="PROSITE" id="PS51194">
    <property type="entry name" value="HELICASE_CTER"/>
    <property type="match status" value="1"/>
</dbReference>
<keyword evidence="5" id="KW-0347">Helicase</keyword>
<dbReference type="SUPFAM" id="SSF141259">
    <property type="entry name" value="CarD-like"/>
    <property type="match status" value="1"/>
</dbReference>
<protein>
    <recommendedName>
        <fullName evidence="9">Transcription-repair-coupling factor</fullName>
        <shortName evidence="9">TRCF</shortName>
        <ecNumber evidence="9">3.6.4.-</ecNumber>
    </recommendedName>
</protein>
<dbReference type="InterPro" id="IPR004576">
    <property type="entry name" value="Mfd"/>
</dbReference>
<evidence type="ECO:0000256" key="5">
    <source>
        <dbReference type="ARBA" id="ARBA00022806"/>
    </source>
</evidence>
<dbReference type="Gene3D" id="3.90.1150.50">
    <property type="entry name" value="Transcription-repair-coupling factor, D7 domain"/>
    <property type="match status" value="1"/>
</dbReference>
<keyword evidence="4 9" id="KW-0378">Hydrolase</keyword>
<reference evidence="12 13" key="1">
    <citation type="journal article" date="2016" name="Nat. Commun.">
        <title>Thousands of microbial genomes shed light on interconnected biogeochemical processes in an aquifer system.</title>
        <authorList>
            <person name="Anantharaman K."/>
            <person name="Brown C.T."/>
            <person name="Hug L.A."/>
            <person name="Sharon I."/>
            <person name="Castelle C.J."/>
            <person name="Probst A.J."/>
            <person name="Thomas B.C."/>
            <person name="Singh A."/>
            <person name="Wilkins M.J."/>
            <person name="Karaoz U."/>
            <person name="Brodie E.L."/>
            <person name="Williams K.H."/>
            <person name="Hubbard S.S."/>
            <person name="Banfield J.F."/>
        </authorList>
    </citation>
    <scope>NUCLEOTIDE SEQUENCE [LARGE SCALE GENOMIC DNA]</scope>
</reference>
<dbReference type="Gene3D" id="3.40.50.300">
    <property type="entry name" value="P-loop containing nucleotide triphosphate hydrolases"/>
    <property type="match status" value="2"/>
</dbReference>
<evidence type="ECO:0000256" key="8">
    <source>
        <dbReference type="ARBA" id="ARBA00023204"/>
    </source>
</evidence>
<organism evidence="12 13">
    <name type="scientific">candidate division Kazan bacterium RBG_13_50_9</name>
    <dbReference type="NCBI Taxonomy" id="1798535"/>
    <lineage>
        <taxon>Bacteria</taxon>
        <taxon>Bacteria division Kazan-3B-28</taxon>
    </lineage>
</organism>
<dbReference type="SMART" id="SM00490">
    <property type="entry name" value="HELICc"/>
    <property type="match status" value="1"/>
</dbReference>
<dbReference type="InterPro" id="IPR014001">
    <property type="entry name" value="Helicase_ATP-bd"/>
</dbReference>
<keyword evidence="7 9" id="KW-0238">DNA-binding</keyword>
<evidence type="ECO:0000256" key="7">
    <source>
        <dbReference type="ARBA" id="ARBA00023125"/>
    </source>
</evidence>
<keyword evidence="2 9" id="KW-0547">Nucleotide-binding</keyword>
<dbReference type="InterPro" id="IPR003711">
    <property type="entry name" value="CarD-like/TRCF_RID"/>
</dbReference>
<sequence length="1074" mass="119781">MTPVLTILSKEIGALATYKSLRRRLANGKTYIAGLNNIGKLLLLGQIGDEIDKKIIYIIKNESEQAALERELKQLTATPIYTYPDLKSEQINRREYLSNFRTRAATAQAFRNGQTGLFIFSVNALIEPLTIPAPAKSLNQGEGYEPEKILGELILVGYERQTKVFQNGEVAMRGGVLDIFPIGAKHPYRLEFDSRKLVSIIGFDPVSNQTISQYATLDITAIKNEKISHYLLDTIEEQPESYLVIFNQADELFQMLYELYQSGNQHDNGILTTISKQLDKLSAWHFVSIPPTEEGLVRFDIVDAPLFANDLNRLAAEVKKYSQKSWRIILATERERELKVVLEDHQIKFSRDPLDKVSLISTKAPEGLMSPSLKTILLTDKEIFAPITEKSAASKKTPRRRQLAFLAQIEKGDYVVHTDHGIGQLTDIGTIEVNGISREYLTIKYAGADRIYVPVDQIDKVSKYISVAGEKPTLSRLSSQSWKRLVSKIRKESQEFAKELLDLYAKRALREGIAFESSDFWEKALSDSFAHQETPDQEQVIQDILSDMEKPKPMDRLLVADVGFGKTEVAIRAAFKAVTSGFQVAFLAPTTILVEQHLKTFTERLSPFGVQIAALSRFRSPAEQKHIVTGLKTREVDVVIGTHRLLSPDIRFANLGLVIVDEEQRFGVRHKEKLKMLRAEVDVLSLTATPIPRTLNLALSGIRDISVIETPPINRLPIQTTVAPFDMDAAKNAILNEIKRGGQVYFVHNRVATIASITNKLREILPEVRFVYAHGQMPERLLAKIMEDFRGGKYDCLVASTIIENGLDNPNVNTLIIDNAGNFGLSQLHQLRGRIGRGKIQAHAYFYYQAGKLGGSALERLKTIAGHTELGSGYQIALRDLQIRGAGGVLSKRQHGHISAVGLTLYTKLLNRAIEELRTGYRPRVDTITVDLPISAYLPEGYIDNEAQRIKTYQQLALTEDEKELKEAVAELKEKFGELPKEVANLFDLLKLKLDALSTQKISSIIARNIAPSGSPAPEHVANIALISPLKDKNVIAALKSIGIKLADNLLKVPLAAVDGDWIGGIGKIIKLLK</sequence>
<dbReference type="Gene3D" id="3.40.50.11180">
    <property type="match status" value="1"/>
</dbReference>
<dbReference type="CDD" id="cd17991">
    <property type="entry name" value="DEXHc_TRCF"/>
    <property type="match status" value="1"/>
</dbReference>
<dbReference type="InterPro" id="IPR001650">
    <property type="entry name" value="Helicase_C-like"/>
</dbReference>
<dbReference type="InterPro" id="IPR036101">
    <property type="entry name" value="CarD-like/TRCF_RID_sf"/>
</dbReference>
<dbReference type="GO" id="GO:0000716">
    <property type="term" value="P:transcription-coupled nucleotide-excision repair, DNA damage recognition"/>
    <property type="evidence" value="ECO:0007669"/>
    <property type="project" value="UniProtKB-UniRule"/>
</dbReference>
<dbReference type="InterPro" id="IPR047112">
    <property type="entry name" value="RecG/Mfd"/>
</dbReference>
<keyword evidence="6 9" id="KW-0067">ATP-binding</keyword>
<dbReference type="NCBIfam" id="TIGR00580">
    <property type="entry name" value="mfd"/>
    <property type="match status" value="1"/>
</dbReference>